<accession>A0A6C0H7U9</accession>
<proteinExistence type="predicted"/>
<evidence type="ECO:0000313" key="2">
    <source>
        <dbReference type="EMBL" id="QHT76467.1"/>
    </source>
</evidence>
<evidence type="ECO:0000259" key="1">
    <source>
        <dbReference type="Pfam" id="PF19065"/>
    </source>
</evidence>
<organism evidence="2">
    <name type="scientific">viral metagenome</name>
    <dbReference type="NCBI Taxonomy" id="1070528"/>
    <lineage>
        <taxon>unclassified sequences</taxon>
        <taxon>metagenomes</taxon>
        <taxon>organismal metagenomes</taxon>
    </lineage>
</organism>
<name>A0A6C0H7U9_9ZZZZ</name>
<sequence length="163" mass="19321">MSNITFNYQEMPCAYFADNDNANFLRNQLLKNTYNMLSEDYHNKGNKVTLEIVFFSDENIDLINKKIILNVYKLIKVKIRYQTKESLLILMRYIFIEYARHLPNNIPEQIQHLNSLVLKEILPNIITSITQKLGYLNLIHKRQELLDLPISTSHKKTLESYLK</sequence>
<feature type="domain" description="Minor capsid protein P8 central region" evidence="1">
    <location>
        <begin position="46"/>
        <end position="160"/>
    </location>
</feature>
<dbReference type="EMBL" id="MN739896">
    <property type="protein sequence ID" value="QHT76467.1"/>
    <property type="molecule type" value="Genomic_DNA"/>
</dbReference>
<reference evidence="2" key="1">
    <citation type="journal article" date="2020" name="Nature">
        <title>Giant virus diversity and host interactions through global metagenomics.</title>
        <authorList>
            <person name="Schulz F."/>
            <person name="Roux S."/>
            <person name="Paez-Espino D."/>
            <person name="Jungbluth S."/>
            <person name="Walsh D.A."/>
            <person name="Denef V.J."/>
            <person name="McMahon K.D."/>
            <person name="Konstantinidis K.T."/>
            <person name="Eloe-Fadrosh E.A."/>
            <person name="Kyrpides N.C."/>
            <person name="Woyke T."/>
        </authorList>
    </citation>
    <scope>NUCLEOTIDE SEQUENCE</scope>
    <source>
        <strain evidence="2">GVMAG-M-3300023179-82</strain>
    </source>
</reference>
<dbReference type="Pfam" id="PF19065">
    <property type="entry name" value="P8_CR"/>
    <property type="match status" value="1"/>
</dbReference>
<dbReference type="AlphaFoldDB" id="A0A6C0H7U9"/>
<dbReference type="InterPro" id="IPR043916">
    <property type="entry name" value="P8_CR"/>
</dbReference>
<protein>
    <recommendedName>
        <fullName evidence="1">Minor capsid protein P8 central region domain-containing protein</fullName>
    </recommendedName>
</protein>